<proteinExistence type="inferred from homology"/>
<dbReference type="InterPro" id="IPR014729">
    <property type="entry name" value="Rossmann-like_a/b/a_fold"/>
</dbReference>
<protein>
    <recommendedName>
        <fullName evidence="6">tRNA(Ile)-lysidine synthase</fullName>
        <ecNumber evidence="6">6.3.4.19</ecNumber>
    </recommendedName>
    <alternativeName>
        <fullName evidence="6">tRNA(Ile)-2-lysyl-cytidine synthase</fullName>
    </alternativeName>
    <alternativeName>
        <fullName evidence="6">tRNA(Ile)-lysidine synthetase</fullName>
    </alternativeName>
</protein>
<evidence type="ECO:0000256" key="4">
    <source>
        <dbReference type="ARBA" id="ARBA00022840"/>
    </source>
</evidence>
<keyword evidence="6" id="KW-0963">Cytoplasm</keyword>
<evidence type="ECO:0000256" key="2">
    <source>
        <dbReference type="ARBA" id="ARBA00022694"/>
    </source>
</evidence>
<comment type="domain">
    <text evidence="6">The N-terminal region contains the highly conserved SGGXDS motif, predicted to be a P-loop motif involved in ATP binding.</text>
</comment>
<dbReference type="SUPFAM" id="SSF52402">
    <property type="entry name" value="Adenine nucleotide alpha hydrolases-like"/>
    <property type="match status" value="1"/>
</dbReference>
<dbReference type="CDD" id="cd01992">
    <property type="entry name" value="TilS_N"/>
    <property type="match status" value="1"/>
</dbReference>
<keyword evidence="9" id="KW-1185">Reference proteome</keyword>
<dbReference type="RefSeq" id="WP_188529668.1">
    <property type="nucleotide sequence ID" value="NZ_BMGI01000006.1"/>
</dbReference>
<comment type="similarity">
    <text evidence="6">Belongs to the tRNA(Ile)-lysidine synthase family.</text>
</comment>
<sequence length="422" mass="44725">MRLSAADRHLQDQLCTAPHWPELRRLGIAVSGGGDSMALLHLLSACAREHGVPVLAATVDHGLRPEAGEEAAFVAETCAALGIGHESLRWDGWTGSGNLQAEARAARYRLLADWAGRNRLDRVALGHTMDDVAETFLMRLGREAGVDGLAAMEPVFERDGARFWRPALGLGREALRGFLTRHGLGWRDDPSNEDTGFDRVKARKVLSALAPLGIGAETLGNVAANLAAARRALGRCAGETAGHIARVDAAGDVVFDRAGFLAADPEIRRRLLARAIVWVSGADYPPRREALAGLEAAIGDGRTQTLHGCLVSSAGHDLRLGREYAAVRHTVAPTGARWDGRWRLTGPRGAAEDGLEIRALGAALKDCPGWRDAGLARAALMATPALWRGETLVAAPVAGLGAGISAEIDHPAGDFVTSFLSH</sequence>
<evidence type="ECO:0000256" key="3">
    <source>
        <dbReference type="ARBA" id="ARBA00022741"/>
    </source>
</evidence>
<dbReference type="NCBIfam" id="TIGR02432">
    <property type="entry name" value="lysidine_TilS_N"/>
    <property type="match status" value="1"/>
</dbReference>
<reference evidence="9" key="1">
    <citation type="journal article" date="2019" name="Int. J. Syst. Evol. Microbiol.">
        <title>The Global Catalogue of Microorganisms (GCM) 10K type strain sequencing project: providing services to taxonomists for standard genome sequencing and annotation.</title>
        <authorList>
            <consortium name="The Broad Institute Genomics Platform"/>
            <consortium name="The Broad Institute Genome Sequencing Center for Infectious Disease"/>
            <person name="Wu L."/>
            <person name="Ma J."/>
        </authorList>
    </citation>
    <scope>NUCLEOTIDE SEQUENCE [LARGE SCALE GENOMIC DNA]</scope>
    <source>
        <strain evidence="9">CGMCC 1.12922</strain>
    </source>
</reference>
<evidence type="ECO:0000256" key="6">
    <source>
        <dbReference type="HAMAP-Rule" id="MF_01161"/>
    </source>
</evidence>
<evidence type="ECO:0000313" key="8">
    <source>
        <dbReference type="EMBL" id="GGD45617.1"/>
    </source>
</evidence>
<keyword evidence="2 6" id="KW-0819">tRNA processing</keyword>
<comment type="function">
    <text evidence="6">Ligates lysine onto the cytidine present at position 34 of the AUA codon-specific tRNA(Ile) that contains the anticodon CAU, in an ATP-dependent manner. Cytidine is converted to lysidine, thus changing the amino acid specificity of the tRNA from methionine to isoleucine.</text>
</comment>
<dbReference type="InterPro" id="IPR012094">
    <property type="entry name" value="tRNA_Ile_lys_synt"/>
</dbReference>
<dbReference type="HAMAP" id="MF_01161">
    <property type="entry name" value="tRNA_Ile_lys_synt"/>
    <property type="match status" value="1"/>
</dbReference>
<dbReference type="Pfam" id="PF01171">
    <property type="entry name" value="ATP_bind_3"/>
    <property type="match status" value="1"/>
</dbReference>
<evidence type="ECO:0000256" key="1">
    <source>
        <dbReference type="ARBA" id="ARBA00022598"/>
    </source>
</evidence>
<evidence type="ECO:0000313" key="9">
    <source>
        <dbReference type="Proteomes" id="UP000617355"/>
    </source>
</evidence>
<comment type="catalytic activity">
    <reaction evidence="5 6">
        <text>cytidine(34) in tRNA(Ile2) + L-lysine + ATP = lysidine(34) in tRNA(Ile2) + AMP + diphosphate + H(+)</text>
        <dbReference type="Rhea" id="RHEA:43744"/>
        <dbReference type="Rhea" id="RHEA-COMP:10625"/>
        <dbReference type="Rhea" id="RHEA-COMP:10670"/>
        <dbReference type="ChEBI" id="CHEBI:15378"/>
        <dbReference type="ChEBI" id="CHEBI:30616"/>
        <dbReference type="ChEBI" id="CHEBI:32551"/>
        <dbReference type="ChEBI" id="CHEBI:33019"/>
        <dbReference type="ChEBI" id="CHEBI:82748"/>
        <dbReference type="ChEBI" id="CHEBI:83665"/>
        <dbReference type="ChEBI" id="CHEBI:456215"/>
        <dbReference type="EC" id="6.3.4.19"/>
    </reaction>
</comment>
<evidence type="ECO:0000256" key="5">
    <source>
        <dbReference type="ARBA" id="ARBA00048539"/>
    </source>
</evidence>
<comment type="subcellular location">
    <subcellularLocation>
        <location evidence="6">Cytoplasm</location>
    </subcellularLocation>
</comment>
<dbReference type="Proteomes" id="UP000617355">
    <property type="component" value="Unassembled WGS sequence"/>
</dbReference>
<name>A0ABQ1QWG9_9RHOB</name>
<keyword evidence="4 6" id="KW-0067">ATP-binding</keyword>
<accession>A0ABQ1QWG9</accession>
<dbReference type="PANTHER" id="PTHR43033:SF1">
    <property type="entry name" value="TRNA(ILE)-LYSIDINE SYNTHASE-RELATED"/>
    <property type="match status" value="1"/>
</dbReference>
<keyword evidence="1 6" id="KW-0436">Ligase</keyword>
<feature type="binding site" evidence="6">
    <location>
        <begin position="31"/>
        <end position="36"/>
    </location>
    <ligand>
        <name>ATP</name>
        <dbReference type="ChEBI" id="CHEBI:30616"/>
    </ligand>
</feature>
<dbReference type="PANTHER" id="PTHR43033">
    <property type="entry name" value="TRNA(ILE)-LYSIDINE SYNTHASE-RELATED"/>
    <property type="match status" value="1"/>
</dbReference>
<keyword evidence="3 6" id="KW-0547">Nucleotide-binding</keyword>
<comment type="caution">
    <text evidence="8">The sequence shown here is derived from an EMBL/GenBank/DDBJ whole genome shotgun (WGS) entry which is preliminary data.</text>
</comment>
<evidence type="ECO:0000259" key="7">
    <source>
        <dbReference type="Pfam" id="PF01171"/>
    </source>
</evidence>
<dbReference type="EC" id="6.3.4.19" evidence="6"/>
<feature type="domain" description="tRNA(Ile)-lysidine/2-thiocytidine synthase N-terminal" evidence="7">
    <location>
        <begin position="27"/>
        <end position="204"/>
    </location>
</feature>
<gene>
    <name evidence="6 8" type="primary">tilS</name>
    <name evidence="8" type="ORF">GCM10011358_31710</name>
</gene>
<dbReference type="Gene3D" id="3.40.50.620">
    <property type="entry name" value="HUPs"/>
    <property type="match status" value="1"/>
</dbReference>
<dbReference type="EMBL" id="BMGI01000006">
    <property type="protein sequence ID" value="GGD45617.1"/>
    <property type="molecule type" value="Genomic_DNA"/>
</dbReference>
<dbReference type="InterPro" id="IPR011063">
    <property type="entry name" value="TilS/TtcA_N"/>
</dbReference>
<dbReference type="InterPro" id="IPR012795">
    <property type="entry name" value="tRNA_Ile_lys_synt_N"/>
</dbReference>
<organism evidence="8 9">
    <name type="scientific">Sinisalibacter lacisalsi</name>
    <dbReference type="NCBI Taxonomy" id="1526570"/>
    <lineage>
        <taxon>Bacteria</taxon>
        <taxon>Pseudomonadati</taxon>
        <taxon>Pseudomonadota</taxon>
        <taxon>Alphaproteobacteria</taxon>
        <taxon>Rhodobacterales</taxon>
        <taxon>Roseobacteraceae</taxon>
        <taxon>Sinisalibacter</taxon>
    </lineage>
</organism>